<sequence length="267" mass="29618">MKTGNRISRTRRIVGTMLLVLVVLLIADVLFVMPAKINSVVLKADYRKVFIYELIFCAILLVFALDVRFNLFTRWNPLFLKIIGWIPRAVIILLSAVILFFCGKVIAGSLVNTAGQADHAIVLGLALENGEPTPDLLARLDTAKAYLEKYPEARLILTGGNADESGRTEAAVMRDILLEKDVPESSLILEDQAETTIENFRNIAAIISKDEPVVMISSDYHMDRAVRNAKEEGFTNVMRLPARSNILAYGANMLSEVVLNVNDLTVK</sequence>
<proteinExistence type="predicted"/>
<reference evidence="1" key="1">
    <citation type="submission" date="2021-01" db="EMBL/GenBank/DDBJ databases">
        <title>Complete genome sequence of Clostridiales bacterium R-7.</title>
        <authorList>
            <person name="Mahoney-Kurpe S.C."/>
            <person name="Palevich N."/>
            <person name="Koike S."/>
            <person name="Moon C.D."/>
            <person name="Attwood G.T."/>
        </authorList>
    </citation>
    <scope>NUCLEOTIDE SEQUENCE</scope>
    <source>
        <strain evidence="1">R-7</strain>
    </source>
</reference>
<evidence type="ECO:0000313" key="1">
    <source>
        <dbReference type="EMBL" id="QUC66315.1"/>
    </source>
</evidence>
<dbReference type="Proteomes" id="UP000682782">
    <property type="component" value="Chromosome"/>
</dbReference>
<organism evidence="1 2">
    <name type="scientific">Aristaeella hokkaidonensis</name>
    <dbReference type="NCBI Taxonomy" id="3046382"/>
    <lineage>
        <taxon>Bacteria</taxon>
        <taxon>Bacillati</taxon>
        <taxon>Bacillota</taxon>
        <taxon>Clostridia</taxon>
        <taxon>Eubacteriales</taxon>
        <taxon>Aristaeellaceae</taxon>
        <taxon>Aristaeella</taxon>
    </lineage>
</organism>
<dbReference type="EMBL" id="CP068393">
    <property type="protein sequence ID" value="QUC66315.1"/>
    <property type="molecule type" value="Genomic_DNA"/>
</dbReference>
<gene>
    <name evidence="1" type="ORF">JYE49_10630</name>
</gene>
<keyword evidence="2" id="KW-1185">Reference proteome</keyword>
<evidence type="ECO:0000313" key="2">
    <source>
        <dbReference type="Proteomes" id="UP000682782"/>
    </source>
</evidence>
<accession>A0AC61N1Y7</accession>
<name>A0AC61N1Y7_9FIRM</name>
<protein>
    <submittedName>
        <fullName evidence="1">YdcF family protein</fullName>
    </submittedName>
</protein>